<feature type="chain" id="PRO_5040354399" description="Glucose-methanol-choline oxidoreductase N-terminal domain-containing protein" evidence="5">
    <location>
        <begin position="21"/>
        <end position="628"/>
    </location>
</feature>
<dbReference type="GO" id="GO:0050660">
    <property type="term" value="F:flavin adenine dinucleotide binding"/>
    <property type="evidence" value="ECO:0007669"/>
    <property type="project" value="InterPro"/>
</dbReference>
<feature type="signal peptide" evidence="5">
    <location>
        <begin position="1"/>
        <end position="20"/>
    </location>
</feature>
<dbReference type="SUPFAM" id="SSF54373">
    <property type="entry name" value="FAD-linked reductases, C-terminal domain"/>
    <property type="match status" value="1"/>
</dbReference>
<dbReference type="PIRSF" id="PIRSF000137">
    <property type="entry name" value="Alcohol_oxidase"/>
    <property type="match status" value="1"/>
</dbReference>
<comment type="similarity">
    <text evidence="1 4">Belongs to the GMC oxidoreductase family.</text>
</comment>
<evidence type="ECO:0000313" key="9">
    <source>
        <dbReference type="Proteomes" id="UP001153636"/>
    </source>
</evidence>
<gene>
    <name evidence="8" type="ORF">PSYICH_LOCUS15528</name>
</gene>
<reference evidence="8" key="1">
    <citation type="submission" date="2022-01" db="EMBL/GenBank/DDBJ databases">
        <authorList>
            <person name="King R."/>
        </authorList>
    </citation>
    <scope>NUCLEOTIDE SEQUENCE</scope>
</reference>
<sequence>MVLTKSKLFVFLSLIKIVLSDVSKVERLENIIKIGIQNAIKYQLPNDAKFYKPKAENKIKDYGTFDYVIVGGGTSGTVIANRLSEIEKWSVLVLEAGNFTDNGFIQFTRYFNLHSFSEYSWGYKTVPQSTACLGTVNQTCMIHRGKGVGGTSLINGVIYSRGHPENYNHWAKIAKDPSWSYKNVLKYFKKSEKFHWTNKKAAVDLNSHGTTGLLDVQQRVPNFFLSDIFVEANKKLGIDTTDYNGADTIGTSIFQIYTKNGTREDMGSVFITPFLKRSNLKISTESYVTKIEINKLTKIAESVIFSKKGKTYRVKAAKEIILSAGAISSPQILMLSGVGPKKHLEELDIPLIEDLEVGSKLKDHPASRALIFSSNLTLQAQSLTKQVEDYLKGEGTLTAPTLAQAVGFYDINNSNKSAPNLEIISDLAQASDLEKKLLGWTNQTFKSYWGTTKNAIGFLVCNVAPKSFGTIRLKSKDPYKFPAIDSRLLSDNKNEDIDVMYRGIEFVFKLTQTESYKKFNLQYMGDPLVPCKHLEFKSKEYWYCFLRQTTLTAYHPVGTCPMGTDTKKGAVVNSDLKVFGVKGLRIADTSIFPTPIAGHPSIPCLMVGERVADIIKTENFGYCPRDSF</sequence>
<keyword evidence="5" id="KW-0732">Signal</keyword>
<dbReference type="AlphaFoldDB" id="A0A9P0DA13"/>
<evidence type="ECO:0000259" key="6">
    <source>
        <dbReference type="PROSITE" id="PS00623"/>
    </source>
</evidence>
<keyword evidence="9" id="KW-1185">Reference proteome</keyword>
<dbReference type="InterPro" id="IPR000172">
    <property type="entry name" value="GMC_OxRdtase_N"/>
</dbReference>
<dbReference type="InterPro" id="IPR036188">
    <property type="entry name" value="FAD/NAD-bd_sf"/>
</dbReference>
<dbReference type="GO" id="GO:0016614">
    <property type="term" value="F:oxidoreductase activity, acting on CH-OH group of donors"/>
    <property type="evidence" value="ECO:0007669"/>
    <property type="project" value="InterPro"/>
</dbReference>
<dbReference type="Pfam" id="PF05199">
    <property type="entry name" value="GMC_oxred_C"/>
    <property type="match status" value="1"/>
</dbReference>
<proteinExistence type="inferred from homology"/>
<protein>
    <recommendedName>
        <fullName evidence="6 7">Glucose-methanol-choline oxidoreductase N-terminal domain-containing protein</fullName>
    </recommendedName>
</protein>
<dbReference type="InterPro" id="IPR007867">
    <property type="entry name" value="GMC_OxRtase_C"/>
</dbReference>
<accession>A0A9P0DA13</accession>
<evidence type="ECO:0000256" key="3">
    <source>
        <dbReference type="PIRSR" id="PIRSR000137-2"/>
    </source>
</evidence>
<dbReference type="OrthoDB" id="269227at2759"/>
<feature type="binding site" evidence="3">
    <location>
        <position position="151"/>
    </location>
    <ligand>
        <name>FAD</name>
        <dbReference type="ChEBI" id="CHEBI:57692"/>
    </ligand>
</feature>
<evidence type="ECO:0000256" key="1">
    <source>
        <dbReference type="ARBA" id="ARBA00010790"/>
    </source>
</evidence>
<keyword evidence="4" id="KW-0285">Flavoprotein</keyword>
<feature type="binding site" evidence="3">
    <location>
        <position position="288"/>
    </location>
    <ligand>
        <name>FAD</name>
        <dbReference type="ChEBI" id="CHEBI:57692"/>
    </ligand>
</feature>
<dbReference type="Proteomes" id="UP001153636">
    <property type="component" value="Chromosome 9"/>
</dbReference>
<evidence type="ECO:0000256" key="4">
    <source>
        <dbReference type="RuleBase" id="RU003968"/>
    </source>
</evidence>
<dbReference type="PROSITE" id="PS00624">
    <property type="entry name" value="GMC_OXRED_2"/>
    <property type="match status" value="1"/>
</dbReference>
<keyword evidence="3 4" id="KW-0274">FAD</keyword>
<comment type="cofactor">
    <cofactor evidence="3">
        <name>FAD</name>
        <dbReference type="ChEBI" id="CHEBI:57692"/>
    </cofactor>
</comment>
<dbReference type="PROSITE" id="PS00623">
    <property type="entry name" value="GMC_OXRED_1"/>
    <property type="match status" value="1"/>
</dbReference>
<evidence type="ECO:0000259" key="7">
    <source>
        <dbReference type="PROSITE" id="PS00624"/>
    </source>
</evidence>
<dbReference type="Pfam" id="PF00732">
    <property type="entry name" value="GMC_oxred_N"/>
    <property type="match status" value="1"/>
</dbReference>
<evidence type="ECO:0000256" key="2">
    <source>
        <dbReference type="PIRSR" id="PIRSR000137-1"/>
    </source>
</evidence>
<name>A0A9P0DA13_9CUCU</name>
<evidence type="ECO:0000256" key="5">
    <source>
        <dbReference type="SAM" id="SignalP"/>
    </source>
</evidence>
<feature type="binding site" evidence="3">
    <location>
        <begin position="74"/>
        <end position="75"/>
    </location>
    <ligand>
        <name>FAD</name>
        <dbReference type="ChEBI" id="CHEBI:57692"/>
    </ligand>
</feature>
<evidence type="ECO:0000313" key="8">
    <source>
        <dbReference type="EMBL" id="CAH1115141.1"/>
    </source>
</evidence>
<dbReference type="Gene3D" id="3.50.50.60">
    <property type="entry name" value="FAD/NAD(P)-binding domain"/>
    <property type="match status" value="1"/>
</dbReference>
<feature type="active site" description="Proton acceptor" evidence="2">
    <location>
        <position position="599"/>
    </location>
</feature>
<feature type="domain" description="Glucose-methanol-choline oxidoreductase N-terminal" evidence="6">
    <location>
        <begin position="145"/>
        <end position="168"/>
    </location>
</feature>
<dbReference type="EMBL" id="OV651821">
    <property type="protein sequence ID" value="CAH1115141.1"/>
    <property type="molecule type" value="Genomic_DNA"/>
</dbReference>
<dbReference type="PANTHER" id="PTHR11552">
    <property type="entry name" value="GLUCOSE-METHANOL-CHOLINE GMC OXIDOREDUCTASE"/>
    <property type="match status" value="1"/>
</dbReference>
<dbReference type="Gene3D" id="3.30.560.10">
    <property type="entry name" value="Glucose Oxidase, domain 3"/>
    <property type="match status" value="1"/>
</dbReference>
<feature type="domain" description="Glucose-methanol-choline oxidoreductase N-terminal" evidence="7">
    <location>
        <begin position="325"/>
        <end position="339"/>
    </location>
</feature>
<organism evidence="8 9">
    <name type="scientific">Psylliodes chrysocephalus</name>
    <dbReference type="NCBI Taxonomy" id="3402493"/>
    <lineage>
        <taxon>Eukaryota</taxon>
        <taxon>Metazoa</taxon>
        <taxon>Ecdysozoa</taxon>
        <taxon>Arthropoda</taxon>
        <taxon>Hexapoda</taxon>
        <taxon>Insecta</taxon>
        <taxon>Pterygota</taxon>
        <taxon>Neoptera</taxon>
        <taxon>Endopterygota</taxon>
        <taxon>Coleoptera</taxon>
        <taxon>Polyphaga</taxon>
        <taxon>Cucujiformia</taxon>
        <taxon>Chrysomeloidea</taxon>
        <taxon>Chrysomelidae</taxon>
        <taxon>Galerucinae</taxon>
        <taxon>Alticini</taxon>
        <taxon>Psylliodes</taxon>
    </lineage>
</organism>
<dbReference type="InterPro" id="IPR012132">
    <property type="entry name" value="GMC_OxRdtase"/>
</dbReference>
<feature type="active site" description="Proton donor" evidence="2">
    <location>
        <position position="555"/>
    </location>
</feature>
<dbReference type="PANTHER" id="PTHR11552:SF158">
    <property type="entry name" value="GH23626P-RELATED"/>
    <property type="match status" value="1"/>
</dbReference>
<dbReference type="SUPFAM" id="SSF51905">
    <property type="entry name" value="FAD/NAD(P)-binding domain"/>
    <property type="match status" value="1"/>
</dbReference>